<feature type="compositionally biased region" description="Pro residues" evidence="1">
    <location>
        <begin position="93"/>
        <end position="102"/>
    </location>
</feature>
<comment type="caution">
    <text evidence="4">The sequence shown here is derived from an EMBL/GenBank/DDBJ whole genome shotgun (WGS) entry which is preliminary data.</text>
</comment>
<evidence type="ECO:0000256" key="2">
    <source>
        <dbReference type="SAM" id="Phobius"/>
    </source>
</evidence>
<dbReference type="Proteomes" id="UP000468828">
    <property type="component" value="Unassembled WGS sequence"/>
</dbReference>
<name>A0A6P0H4Y7_9ACTN</name>
<accession>A0A6P0H4Y7</accession>
<keyword evidence="2" id="KW-0812">Transmembrane</keyword>
<reference evidence="4 6" key="2">
    <citation type="submission" date="2020-02" db="EMBL/GenBank/DDBJ databases">
        <title>The WGS of Modestobacter muralis DSM 100205.</title>
        <authorList>
            <person name="Jiang Z."/>
        </authorList>
    </citation>
    <scope>NUCLEOTIDE SEQUENCE [LARGE SCALE GENOMIC DNA]</scope>
    <source>
        <strain evidence="4 6">DSM 100205</strain>
    </source>
</reference>
<organism evidence="4 6">
    <name type="scientific">Modestobacter muralis</name>
    <dbReference type="NCBI Taxonomy" id="1608614"/>
    <lineage>
        <taxon>Bacteria</taxon>
        <taxon>Bacillati</taxon>
        <taxon>Actinomycetota</taxon>
        <taxon>Actinomycetes</taxon>
        <taxon>Geodermatophilales</taxon>
        <taxon>Geodermatophilaceae</taxon>
        <taxon>Modestobacter</taxon>
    </lineage>
</organism>
<protein>
    <submittedName>
        <fullName evidence="4">Uncharacterized protein</fullName>
    </submittedName>
</protein>
<feature type="compositionally biased region" description="Low complexity" evidence="1">
    <location>
        <begin position="56"/>
        <end position="82"/>
    </location>
</feature>
<gene>
    <name evidence="4" type="ORF">G3R41_07320</name>
    <name evidence="3" type="ORF">GCU67_07320</name>
</gene>
<feature type="region of interest" description="Disordered" evidence="1">
    <location>
        <begin position="48"/>
        <end position="180"/>
    </location>
</feature>
<keyword evidence="5" id="KW-1185">Reference proteome</keyword>
<dbReference type="EMBL" id="JAAGWB010000014">
    <property type="protein sequence ID" value="NEN50751.1"/>
    <property type="molecule type" value="Genomic_DNA"/>
</dbReference>
<proteinExistence type="predicted"/>
<evidence type="ECO:0000313" key="3">
    <source>
        <dbReference type="EMBL" id="NEK93984.1"/>
    </source>
</evidence>
<evidence type="ECO:0000256" key="1">
    <source>
        <dbReference type="SAM" id="MobiDB-lite"/>
    </source>
</evidence>
<evidence type="ECO:0000313" key="4">
    <source>
        <dbReference type="EMBL" id="NEN50751.1"/>
    </source>
</evidence>
<dbReference type="AlphaFoldDB" id="A0A6P0H4Y7"/>
<reference evidence="3 5" key="1">
    <citation type="submission" date="2020-01" db="EMBL/GenBank/DDBJ databases">
        <title>the WGS Modestobacter muralis CPCC 204518.</title>
        <authorList>
            <person name="Jiang Z."/>
        </authorList>
    </citation>
    <scope>NUCLEOTIDE SEQUENCE [LARGE SCALE GENOMIC DNA]</scope>
    <source>
        <strain evidence="3 5">DSM 100205</strain>
    </source>
</reference>
<evidence type="ECO:0000313" key="5">
    <source>
        <dbReference type="Proteomes" id="UP000468828"/>
    </source>
</evidence>
<dbReference type="RefSeq" id="WP_163610437.1">
    <property type="nucleotide sequence ID" value="NZ_JAAGWB010000014.1"/>
</dbReference>
<sequence>MLLTAALLLVVAVGLFGVGLLQDSPTLQWASFAASVLAGVLQLVSAAQRRRRRDAPGPAARAAGDPWGAPATGPIAAAPTEPGADDEPVRRVAPPPVPPSSPFLPRVGPTTGSGLGDLADPGGWPGSTRSPGDGGSPYGRPARTGGLHSAPDLDPVPRHTPPVAWEETAGRPPQAAGEPDVEEVELVDLLLVLDLVDDVLVVDTRPRYHLERCPHLSGLPSILLPVNEARAHGWTPCATCTPDRVLAARERARRAT</sequence>
<feature type="transmembrane region" description="Helical" evidence="2">
    <location>
        <begin position="27"/>
        <end position="44"/>
    </location>
</feature>
<dbReference type="EMBL" id="JAAGWH010000014">
    <property type="protein sequence ID" value="NEK93984.1"/>
    <property type="molecule type" value="Genomic_DNA"/>
</dbReference>
<keyword evidence="2" id="KW-0472">Membrane</keyword>
<keyword evidence="2" id="KW-1133">Transmembrane helix</keyword>
<evidence type="ECO:0000313" key="6">
    <source>
        <dbReference type="Proteomes" id="UP000471152"/>
    </source>
</evidence>
<dbReference type="Proteomes" id="UP000471152">
    <property type="component" value="Unassembled WGS sequence"/>
</dbReference>